<evidence type="ECO:0000313" key="3">
    <source>
        <dbReference type="Proteomes" id="UP000186808"/>
    </source>
</evidence>
<dbReference type="Proteomes" id="UP000254374">
    <property type="component" value="Unassembled WGS sequence"/>
</dbReference>
<evidence type="ECO:0000313" key="4">
    <source>
        <dbReference type="Proteomes" id="UP000254374"/>
    </source>
</evidence>
<organism evidence="2 4">
    <name type="scientific">Fluoribacter gormanii</name>
    <dbReference type="NCBI Taxonomy" id="464"/>
    <lineage>
        <taxon>Bacteria</taxon>
        <taxon>Pseudomonadati</taxon>
        <taxon>Pseudomonadota</taxon>
        <taxon>Gammaproteobacteria</taxon>
        <taxon>Legionellales</taxon>
        <taxon>Legionellaceae</taxon>
        <taxon>Fluoribacter</taxon>
    </lineage>
</organism>
<dbReference type="AlphaFoldDB" id="A0A377GG64"/>
<reference evidence="1 3" key="1">
    <citation type="submission" date="2017-01" db="EMBL/GenBank/DDBJ databases">
        <authorList>
            <person name="Varghese N."/>
            <person name="Submissions S."/>
        </authorList>
    </citation>
    <scope>NUCLEOTIDE SEQUENCE [LARGE SCALE GENOMIC DNA]</scope>
    <source>
        <strain evidence="1 3">ATCC 33342</strain>
    </source>
</reference>
<dbReference type="Proteomes" id="UP000186808">
    <property type="component" value="Unassembled WGS sequence"/>
</dbReference>
<dbReference type="EMBL" id="UGGV01000001">
    <property type="protein sequence ID" value="STO23819.1"/>
    <property type="molecule type" value="Genomic_DNA"/>
</dbReference>
<dbReference type="EMBL" id="FTNL01000016">
    <property type="protein sequence ID" value="SIR58125.1"/>
    <property type="molecule type" value="Genomic_DNA"/>
</dbReference>
<sequence>MDSNTRAPENMEFNTKFALVLNMRLMQPIS</sequence>
<proteinExistence type="predicted"/>
<reference evidence="2 4" key="2">
    <citation type="submission" date="2018-06" db="EMBL/GenBank/DDBJ databases">
        <authorList>
            <consortium name="Pathogen Informatics"/>
            <person name="Doyle S."/>
        </authorList>
    </citation>
    <scope>NUCLEOTIDE SEQUENCE [LARGE SCALE GENOMIC DNA]</scope>
    <source>
        <strain evidence="2 4">NCTC11401</strain>
    </source>
</reference>
<protein>
    <submittedName>
        <fullName evidence="2">Uncharacterized protein</fullName>
    </submittedName>
</protein>
<gene>
    <name evidence="2" type="ORF">NCTC11401_00621</name>
    <name evidence="1" type="ORF">SAMN05421777_11613</name>
</gene>
<name>A0A377GG64_9GAMM</name>
<evidence type="ECO:0000313" key="2">
    <source>
        <dbReference type="EMBL" id="STO23819.1"/>
    </source>
</evidence>
<evidence type="ECO:0000313" key="1">
    <source>
        <dbReference type="EMBL" id="SIR58125.1"/>
    </source>
</evidence>
<accession>A0A377GG64</accession>
<keyword evidence="3" id="KW-1185">Reference proteome</keyword>